<feature type="compositionally biased region" description="Polar residues" evidence="1">
    <location>
        <begin position="1"/>
        <end position="15"/>
    </location>
</feature>
<gene>
    <name evidence="2" type="ORF">KC640_00450</name>
</gene>
<dbReference type="AlphaFoldDB" id="A0A955KZ50"/>
<comment type="caution">
    <text evidence="2">The sequence shown here is derived from an EMBL/GenBank/DDBJ whole genome shotgun (WGS) entry which is preliminary data.</text>
</comment>
<name>A0A955KZ50_9BACT</name>
<sequence>MQSTASTITTNSVPGTPTSTITSTATEDLQWKTYTYTYGYISPAFSFSYPADWDFTYSDRAVEWDITLANMQGEEIQIDYSSFNDPYSSETDYLKYLDFWVKYGQEDNYSFTVTIISDGKVNDISYRIYKVTASDSQFLVAILDVTNQQGRKGELGIRTRNLSEEAVFWEILNSVHQQ</sequence>
<evidence type="ECO:0000313" key="3">
    <source>
        <dbReference type="Proteomes" id="UP000760819"/>
    </source>
</evidence>
<dbReference type="Proteomes" id="UP000760819">
    <property type="component" value="Unassembled WGS sequence"/>
</dbReference>
<evidence type="ECO:0000256" key="1">
    <source>
        <dbReference type="SAM" id="MobiDB-lite"/>
    </source>
</evidence>
<organism evidence="2 3">
    <name type="scientific">Candidatus Dojkabacteria bacterium</name>
    <dbReference type="NCBI Taxonomy" id="2099670"/>
    <lineage>
        <taxon>Bacteria</taxon>
        <taxon>Candidatus Dojkabacteria</taxon>
    </lineage>
</organism>
<accession>A0A955KZ50</accession>
<reference evidence="2" key="2">
    <citation type="journal article" date="2021" name="Microbiome">
        <title>Successional dynamics and alternative stable states in a saline activated sludge microbial community over 9 years.</title>
        <authorList>
            <person name="Wang Y."/>
            <person name="Ye J."/>
            <person name="Ju F."/>
            <person name="Liu L."/>
            <person name="Boyd J.A."/>
            <person name="Deng Y."/>
            <person name="Parks D.H."/>
            <person name="Jiang X."/>
            <person name="Yin X."/>
            <person name="Woodcroft B.J."/>
            <person name="Tyson G.W."/>
            <person name="Hugenholtz P."/>
            <person name="Polz M.F."/>
            <person name="Zhang T."/>
        </authorList>
    </citation>
    <scope>NUCLEOTIDE SEQUENCE</scope>
    <source>
        <strain evidence="2">HKST-UBA12</strain>
    </source>
</reference>
<proteinExistence type="predicted"/>
<protein>
    <submittedName>
        <fullName evidence="2">Uncharacterized protein</fullName>
    </submittedName>
</protein>
<evidence type="ECO:0000313" key="2">
    <source>
        <dbReference type="EMBL" id="MCA9378874.1"/>
    </source>
</evidence>
<reference evidence="2" key="1">
    <citation type="submission" date="2020-04" db="EMBL/GenBank/DDBJ databases">
        <authorList>
            <person name="Zhang T."/>
        </authorList>
    </citation>
    <scope>NUCLEOTIDE SEQUENCE</scope>
    <source>
        <strain evidence="2">HKST-UBA12</strain>
    </source>
</reference>
<feature type="region of interest" description="Disordered" evidence="1">
    <location>
        <begin position="1"/>
        <end position="21"/>
    </location>
</feature>
<dbReference type="EMBL" id="JAGQLI010000023">
    <property type="protein sequence ID" value="MCA9378874.1"/>
    <property type="molecule type" value="Genomic_DNA"/>
</dbReference>